<gene>
    <name evidence="7" type="ORF">CARN7_0544</name>
</gene>
<dbReference type="GO" id="GO:0016020">
    <property type="term" value="C:membrane"/>
    <property type="evidence" value="ECO:0007669"/>
    <property type="project" value="UniProtKB-SubCell"/>
</dbReference>
<comment type="subcellular location">
    <subcellularLocation>
        <location evidence="1">Membrane</location>
        <topology evidence="1">Multi-pass membrane protein</topology>
    </subcellularLocation>
</comment>
<keyword evidence="5 6" id="KW-0472">Membrane</keyword>
<dbReference type="InterPro" id="IPR002549">
    <property type="entry name" value="AI-2E-like"/>
</dbReference>
<dbReference type="AlphaFoldDB" id="E6QRC7"/>
<feature type="transmembrane region" description="Helical" evidence="6">
    <location>
        <begin position="57"/>
        <end position="79"/>
    </location>
</feature>
<feature type="transmembrane region" description="Helical" evidence="6">
    <location>
        <begin position="142"/>
        <end position="166"/>
    </location>
</feature>
<evidence type="ECO:0008006" key="8">
    <source>
        <dbReference type="Google" id="ProtNLM"/>
    </source>
</evidence>
<feature type="transmembrane region" description="Helical" evidence="6">
    <location>
        <begin position="265"/>
        <end position="283"/>
    </location>
</feature>
<comment type="similarity">
    <text evidence="2">Belongs to the autoinducer-2 exporter (AI-2E) (TC 2.A.86) family.</text>
</comment>
<protein>
    <recommendedName>
        <fullName evidence="8">AI-2E family transporter</fullName>
    </recommendedName>
</protein>
<evidence type="ECO:0000256" key="3">
    <source>
        <dbReference type="ARBA" id="ARBA00022692"/>
    </source>
</evidence>
<reference evidence="7" key="1">
    <citation type="submission" date="2009-10" db="EMBL/GenBank/DDBJ databases">
        <title>Diversity of trophic interactions inside an arsenic-rich microbial ecosystem.</title>
        <authorList>
            <person name="Bertin P.N."/>
            <person name="Heinrich-Salmeron A."/>
            <person name="Pelletier E."/>
            <person name="Goulhen-Chollet F."/>
            <person name="Arsene-Ploetze F."/>
            <person name="Gallien S."/>
            <person name="Calteau A."/>
            <person name="Vallenet D."/>
            <person name="Casiot C."/>
            <person name="Chane-Woon-Ming B."/>
            <person name="Giloteaux L."/>
            <person name="Barakat M."/>
            <person name="Bonnefoy V."/>
            <person name="Bruneel O."/>
            <person name="Chandler M."/>
            <person name="Cleiss J."/>
            <person name="Duran R."/>
            <person name="Elbaz-Poulichet F."/>
            <person name="Fonknechten N."/>
            <person name="Lauga B."/>
            <person name="Mornico D."/>
            <person name="Ortet P."/>
            <person name="Schaeffer C."/>
            <person name="Siguier P."/>
            <person name="Alexander Thil Smith A."/>
            <person name="Van Dorsselaer A."/>
            <person name="Weissenbach J."/>
            <person name="Medigue C."/>
            <person name="Le Paslier D."/>
        </authorList>
    </citation>
    <scope>NUCLEOTIDE SEQUENCE</scope>
</reference>
<evidence type="ECO:0000256" key="4">
    <source>
        <dbReference type="ARBA" id="ARBA00022989"/>
    </source>
</evidence>
<comment type="caution">
    <text evidence="7">The sequence shown here is derived from an EMBL/GenBank/DDBJ whole genome shotgun (WGS) entry which is preliminary data.</text>
</comment>
<feature type="transmembrane region" description="Helical" evidence="6">
    <location>
        <begin position="230"/>
        <end position="258"/>
    </location>
</feature>
<name>E6QRC7_9ZZZZ</name>
<proteinExistence type="inferred from homology"/>
<keyword evidence="3 6" id="KW-0812">Transmembrane</keyword>
<feature type="transmembrane region" description="Helical" evidence="6">
    <location>
        <begin position="295"/>
        <end position="324"/>
    </location>
</feature>
<keyword evidence="4 6" id="KW-1133">Transmembrane helix</keyword>
<organism evidence="7">
    <name type="scientific">mine drainage metagenome</name>
    <dbReference type="NCBI Taxonomy" id="410659"/>
    <lineage>
        <taxon>unclassified sequences</taxon>
        <taxon>metagenomes</taxon>
        <taxon>ecological metagenomes</taxon>
    </lineage>
</organism>
<dbReference type="EMBL" id="CABR01000053">
    <property type="protein sequence ID" value="CBI09799.1"/>
    <property type="molecule type" value="Genomic_DNA"/>
</dbReference>
<evidence type="ECO:0000256" key="6">
    <source>
        <dbReference type="SAM" id="Phobius"/>
    </source>
</evidence>
<dbReference type="PANTHER" id="PTHR21716:SF4">
    <property type="entry name" value="TRANSMEMBRANE PROTEIN 245"/>
    <property type="match status" value="1"/>
</dbReference>
<evidence type="ECO:0000256" key="1">
    <source>
        <dbReference type="ARBA" id="ARBA00004141"/>
    </source>
</evidence>
<evidence type="ECO:0000256" key="5">
    <source>
        <dbReference type="ARBA" id="ARBA00023136"/>
    </source>
</evidence>
<dbReference type="Pfam" id="PF01594">
    <property type="entry name" value="AI-2E_transport"/>
    <property type="match status" value="1"/>
</dbReference>
<feature type="transmembrane region" description="Helical" evidence="6">
    <location>
        <begin position="202"/>
        <end position="224"/>
    </location>
</feature>
<evidence type="ECO:0000256" key="2">
    <source>
        <dbReference type="ARBA" id="ARBA00009773"/>
    </source>
</evidence>
<accession>E6QRC7</accession>
<dbReference type="PANTHER" id="PTHR21716">
    <property type="entry name" value="TRANSMEMBRANE PROTEIN"/>
    <property type="match status" value="1"/>
</dbReference>
<sequence>MPEKNTQPIGYKIFLTGLFGISFWILHPFAISMIAGLMMAVASNSFLMWLNKKISHIGAALLVTGGWFLLLLGPVLLVAPVLEAGVKVAVTASYTPTAVLTALEGIPLLGGDISAHSDIIFPWLVAHPFWSLISSHADMGTFILRAASGLVIHTALALLVLFVLLANDKILTHLAQDQLALLIGEKNSALVMSRSTLVIKSVMQGTVSLVIWDGVLGFVLFQFFGINQTALWAVALGIASLVPMGTGAILLAASAFLVAHSVTQAVLFLLLGQFVSLLGDMVIKPKIIGAGADAPFLLVLLSIIGGVEVFGLIGLIAGPVVVIVTKDFLLAECAQT</sequence>
<evidence type="ECO:0000313" key="7">
    <source>
        <dbReference type="EMBL" id="CBI09799.1"/>
    </source>
</evidence>